<gene>
    <name evidence="1" type="ORF">GHC57_12990</name>
</gene>
<dbReference type="RefSeq" id="WP_153344909.1">
    <property type="nucleotide sequence ID" value="NZ_WIVE01000042.1"/>
</dbReference>
<evidence type="ECO:0000313" key="1">
    <source>
        <dbReference type="EMBL" id="MQX37435.1"/>
    </source>
</evidence>
<dbReference type="EMBL" id="WIVE01000042">
    <property type="protein sequence ID" value="MQX37435.1"/>
    <property type="molecule type" value="Genomic_DNA"/>
</dbReference>
<comment type="caution">
    <text evidence="1">The sequence shown here is derived from an EMBL/GenBank/DDBJ whole genome shotgun (WGS) entry which is preliminary data.</text>
</comment>
<accession>A0A7X2D5P0</accession>
<sequence length="172" mass="17607">MSRTVIPFPAGPVAAGSPGETLLEAARTWRRFPGCPAPFPDGVVRQLGAAGLLGALMPLDALMVVLAARGPAARPLALGSVGTPADTQDARLLAGALAQAVRDGAAGDEAVERLARRLDLAGPALLDRALRRLGRAVRPRVARGAWPEAGRGLPVDVVEDIGTETAPPHAAE</sequence>
<keyword evidence="2" id="KW-1185">Reference proteome</keyword>
<evidence type="ECO:0000313" key="2">
    <source>
        <dbReference type="Proteomes" id="UP000434582"/>
    </source>
</evidence>
<dbReference type="OrthoDB" id="7366817at2"/>
<proteinExistence type="predicted"/>
<organism evidence="1 2">
    <name type="scientific">Roseospira navarrensis</name>
    <dbReference type="NCBI Taxonomy" id="140058"/>
    <lineage>
        <taxon>Bacteria</taxon>
        <taxon>Pseudomonadati</taxon>
        <taxon>Pseudomonadota</taxon>
        <taxon>Alphaproteobacteria</taxon>
        <taxon>Rhodospirillales</taxon>
        <taxon>Rhodospirillaceae</taxon>
        <taxon>Roseospira</taxon>
    </lineage>
</organism>
<reference evidence="1 2" key="1">
    <citation type="submission" date="2019-10" db="EMBL/GenBank/DDBJ databases">
        <title>Draft whole-genome sequence of the purple nonsulfur photosynthetic bacterium Roseospira navarrensis DSM 15114.</title>
        <authorList>
            <person name="Kyndt J.A."/>
            <person name="Meyer T.E."/>
        </authorList>
    </citation>
    <scope>NUCLEOTIDE SEQUENCE [LARGE SCALE GENOMIC DNA]</scope>
    <source>
        <strain evidence="1 2">DSM 15114</strain>
    </source>
</reference>
<name>A0A7X2D5P0_9PROT</name>
<dbReference type="AlphaFoldDB" id="A0A7X2D5P0"/>
<protein>
    <submittedName>
        <fullName evidence="1">Uncharacterized protein</fullName>
    </submittedName>
</protein>
<dbReference type="Proteomes" id="UP000434582">
    <property type="component" value="Unassembled WGS sequence"/>
</dbReference>